<dbReference type="Proteomes" id="UP001501757">
    <property type="component" value="Unassembled WGS sequence"/>
</dbReference>
<dbReference type="CDD" id="cd00586">
    <property type="entry name" value="4HBT"/>
    <property type="match status" value="1"/>
</dbReference>
<dbReference type="InterPro" id="IPR029069">
    <property type="entry name" value="HotDog_dom_sf"/>
</dbReference>
<dbReference type="Pfam" id="PF13279">
    <property type="entry name" value="4HBT_2"/>
    <property type="match status" value="1"/>
</dbReference>
<dbReference type="PANTHER" id="PTHR12475">
    <property type="match status" value="1"/>
</dbReference>
<feature type="region of interest" description="Disordered" evidence="1">
    <location>
        <begin position="177"/>
        <end position="199"/>
    </location>
</feature>
<dbReference type="Gene3D" id="3.10.129.10">
    <property type="entry name" value="Hotdog Thioesterase"/>
    <property type="match status" value="1"/>
</dbReference>
<evidence type="ECO:0000313" key="2">
    <source>
        <dbReference type="EMBL" id="GAA0347490.1"/>
    </source>
</evidence>
<accession>A0ABN0WWB8</accession>
<dbReference type="SUPFAM" id="SSF54637">
    <property type="entry name" value="Thioesterase/thiol ester dehydrase-isomerase"/>
    <property type="match status" value="1"/>
</dbReference>
<comment type="caution">
    <text evidence="2">The sequence shown here is derived from an EMBL/GenBank/DDBJ whole genome shotgun (WGS) entry which is preliminary data.</text>
</comment>
<evidence type="ECO:0008006" key="4">
    <source>
        <dbReference type="Google" id="ProtNLM"/>
    </source>
</evidence>
<evidence type="ECO:0000256" key="1">
    <source>
        <dbReference type="SAM" id="MobiDB-lite"/>
    </source>
</evidence>
<organism evidence="2 3">
    <name type="scientific">Bowmanella denitrificans</name>
    <dbReference type="NCBI Taxonomy" id="366582"/>
    <lineage>
        <taxon>Bacteria</taxon>
        <taxon>Pseudomonadati</taxon>
        <taxon>Pseudomonadota</taxon>
        <taxon>Gammaproteobacteria</taxon>
        <taxon>Alteromonadales</taxon>
        <taxon>Alteromonadaceae</taxon>
        <taxon>Bowmanella</taxon>
    </lineage>
</organism>
<sequence length="199" mass="22521">MNLYLRLMLAVLRGLLGRKLHLLDEGVTYHRVWPWDLDAYGHMNNGRYLQISDVARIELMCRTNAAHIIFKRRFGGVLGGSLVRHVRALKVFSRYLVVSRVLCWDERWFYTEHRFETLSGKVITTCITRAALRCKKDWAGTSDIVNSVAPGLCSPIANKTVCAWMKADQALSEATQPINPADSANDSHHDTATAVNSRH</sequence>
<proteinExistence type="predicted"/>
<keyword evidence="3" id="KW-1185">Reference proteome</keyword>
<reference evidence="2 3" key="1">
    <citation type="journal article" date="2019" name="Int. J. Syst. Evol. Microbiol.">
        <title>The Global Catalogue of Microorganisms (GCM) 10K type strain sequencing project: providing services to taxonomists for standard genome sequencing and annotation.</title>
        <authorList>
            <consortium name="The Broad Institute Genomics Platform"/>
            <consortium name="The Broad Institute Genome Sequencing Center for Infectious Disease"/>
            <person name="Wu L."/>
            <person name="Ma J."/>
        </authorList>
    </citation>
    <scope>NUCLEOTIDE SEQUENCE [LARGE SCALE GENOMIC DNA]</scope>
    <source>
        <strain evidence="2 3">JCM 13378</strain>
    </source>
</reference>
<dbReference type="EMBL" id="BAAAEI010000006">
    <property type="protein sequence ID" value="GAA0347490.1"/>
    <property type="molecule type" value="Genomic_DNA"/>
</dbReference>
<dbReference type="RefSeq" id="WP_343842461.1">
    <property type="nucleotide sequence ID" value="NZ_BAAAEI010000006.1"/>
</dbReference>
<evidence type="ECO:0000313" key="3">
    <source>
        <dbReference type="Proteomes" id="UP001501757"/>
    </source>
</evidence>
<dbReference type="InterPro" id="IPR051490">
    <property type="entry name" value="THEM6_lcsJ_thioesterase"/>
</dbReference>
<gene>
    <name evidence="2" type="ORF">GCM10009092_09860</name>
</gene>
<name>A0ABN0WWB8_9ALTE</name>
<dbReference type="PANTHER" id="PTHR12475:SF4">
    <property type="entry name" value="PROTEIN THEM6"/>
    <property type="match status" value="1"/>
</dbReference>
<protein>
    <recommendedName>
        <fullName evidence="4">Thioesterase</fullName>
    </recommendedName>
</protein>